<dbReference type="SUPFAM" id="SSF56300">
    <property type="entry name" value="Metallo-dependent phosphatases"/>
    <property type="match status" value="1"/>
</dbReference>
<dbReference type="Pfam" id="PF00149">
    <property type="entry name" value="Metallophos"/>
    <property type="match status" value="1"/>
</dbReference>
<gene>
    <name evidence="2" type="ORF">LCGC14_2115250</name>
</gene>
<evidence type="ECO:0000259" key="1">
    <source>
        <dbReference type="Pfam" id="PF00149"/>
    </source>
</evidence>
<organism evidence="2">
    <name type="scientific">marine sediment metagenome</name>
    <dbReference type="NCBI Taxonomy" id="412755"/>
    <lineage>
        <taxon>unclassified sequences</taxon>
        <taxon>metagenomes</taxon>
        <taxon>ecological metagenomes</taxon>
    </lineage>
</organism>
<comment type="caution">
    <text evidence="2">The sequence shown here is derived from an EMBL/GenBank/DDBJ whole genome shotgun (WGS) entry which is preliminary data.</text>
</comment>
<protein>
    <recommendedName>
        <fullName evidence="1">Calcineurin-like phosphoesterase domain-containing protein</fullName>
    </recommendedName>
</protein>
<reference evidence="2" key="1">
    <citation type="journal article" date="2015" name="Nature">
        <title>Complex archaea that bridge the gap between prokaryotes and eukaryotes.</title>
        <authorList>
            <person name="Spang A."/>
            <person name="Saw J.H."/>
            <person name="Jorgensen S.L."/>
            <person name="Zaremba-Niedzwiedzka K."/>
            <person name="Martijn J."/>
            <person name="Lind A.E."/>
            <person name="van Eijk R."/>
            <person name="Schleper C."/>
            <person name="Guy L."/>
            <person name="Ettema T.J."/>
        </authorList>
    </citation>
    <scope>NUCLEOTIDE SEQUENCE</scope>
</reference>
<name>A0A0F9E5X4_9ZZZZ</name>
<proteinExistence type="predicted"/>
<dbReference type="EMBL" id="LAZR01026218">
    <property type="protein sequence ID" value="KKL69408.1"/>
    <property type="molecule type" value="Genomic_DNA"/>
</dbReference>
<dbReference type="AlphaFoldDB" id="A0A0F9E5X4"/>
<dbReference type="InterPro" id="IPR029052">
    <property type="entry name" value="Metallo-depent_PP-like"/>
</dbReference>
<dbReference type="InterPro" id="IPR004843">
    <property type="entry name" value="Calcineurin-like_PHP"/>
</dbReference>
<dbReference type="GO" id="GO:0016787">
    <property type="term" value="F:hydrolase activity"/>
    <property type="evidence" value="ECO:0007669"/>
    <property type="project" value="InterPro"/>
</dbReference>
<sequence length="230" mass="26189">MSNVLAIGDLHLEAAHPAYMQFCRDLEYQWDCDQVVFIGDVADHHAISFHAANPHCPGPEDEYKLTLAAIQKWYKVFPEAKICLGNHDLRVLRLAESVKIPKRYIKGFSETWETPGWDWDYEFLIDDVIYFHGEGTSGIHPAWNAITKKMKSVVMGHCHARAGVKWMTTRHERFFGLDTGCGICSEAWQFAYGKNHLVRPFIAAGVVIDGHPYSEAMACGSKEIYHRSNF</sequence>
<feature type="domain" description="Calcineurin-like phosphoesterase" evidence="1">
    <location>
        <begin position="3"/>
        <end position="161"/>
    </location>
</feature>
<evidence type="ECO:0000313" key="2">
    <source>
        <dbReference type="EMBL" id="KKL69408.1"/>
    </source>
</evidence>
<accession>A0A0F9E5X4</accession>
<dbReference type="Gene3D" id="3.60.21.10">
    <property type="match status" value="1"/>
</dbReference>